<evidence type="ECO:0000313" key="1">
    <source>
        <dbReference type="EMBL" id="KAI9920599.1"/>
    </source>
</evidence>
<dbReference type="Proteomes" id="UP001163321">
    <property type="component" value="Chromosome 1"/>
</dbReference>
<keyword evidence="2" id="KW-1185">Reference proteome</keyword>
<protein>
    <submittedName>
        <fullName evidence="1">Uncharacterized protein</fullName>
    </submittedName>
</protein>
<sequence length="254" mass="30284">MVVSQETERQKEIHSVHTQRMQQLQEEFDRVKYQNNKFLQDMATKDATYEETIKLKSGRFETLYNELFSQVTNQNNDLTRENEQLREELDDAAEKVEMYKGKLSLQSFNRRAHDLELKNKKNAELHAQIERLKSPDNERMKDVERIQHERIELEEQNLEFQSQLELIRVEADLRLNEAHQVHIHALEQESAHENTIRLLCEDKEALNRDTIALESEISALEFQVSTAHNEVERLKHRYRSLKPTIWDSSFNLKK</sequence>
<name>A0ACC0WRC2_9STRA</name>
<organism evidence="1 2">
    <name type="scientific">Peronosclerospora sorghi</name>
    <dbReference type="NCBI Taxonomy" id="230839"/>
    <lineage>
        <taxon>Eukaryota</taxon>
        <taxon>Sar</taxon>
        <taxon>Stramenopiles</taxon>
        <taxon>Oomycota</taxon>
        <taxon>Peronosporomycetes</taxon>
        <taxon>Peronosporales</taxon>
        <taxon>Peronosporaceae</taxon>
        <taxon>Peronosclerospora</taxon>
    </lineage>
</organism>
<evidence type="ECO:0000313" key="2">
    <source>
        <dbReference type="Proteomes" id="UP001163321"/>
    </source>
</evidence>
<comment type="caution">
    <text evidence="1">The sequence shown here is derived from an EMBL/GenBank/DDBJ whole genome shotgun (WGS) entry which is preliminary data.</text>
</comment>
<reference evidence="1 2" key="1">
    <citation type="journal article" date="2022" name="bioRxiv">
        <title>The genome of the oomycete Peronosclerospora sorghi, a cosmopolitan pathogen of maize and sorghum, is inflated with dispersed pseudogenes.</title>
        <authorList>
            <person name="Fletcher K."/>
            <person name="Martin F."/>
            <person name="Isakeit T."/>
            <person name="Cavanaugh K."/>
            <person name="Magill C."/>
            <person name="Michelmore R."/>
        </authorList>
    </citation>
    <scope>NUCLEOTIDE SEQUENCE [LARGE SCALE GENOMIC DNA]</scope>
    <source>
        <strain evidence="1">P6</strain>
    </source>
</reference>
<dbReference type="EMBL" id="CM047580">
    <property type="protein sequence ID" value="KAI9920599.1"/>
    <property type="molecule type" value="Genomic_DNA"/>
</dbReference>
<proteinExistence type="predicted"/>
<gene>
    <name evidence="1" type="ORF">PsorP6_001913</name>
</gene>
<accession>A0ACC0WRC2</accession>